<sequence>MPGSAAEFRQQKAISTAHAALRWDVLRMRLRKPRIELLPGQARPGQLRGQHRRAVGFAVKSPPLHSQSTIAHAHAHAHAHSATATAADTSTEPRAHLLKTCPSPTMNGNPATATATAAMPVPMPAGPEDAPSASRGSGGSTRSSGSRSRPNVRIYHTIVPQQQLSTIEKSVTHLLVATKQLLETLTMWSTGRATEGQVSDVYVRLGYEFNIACRAFNAIGVDTADLGPVPDLLRSILEDTLSQDASQQSLEKYLPRIRDIIINLLHGLKKKQQRLRQRSNRDGGESSSSSSRPPRQASTASTMSVQTNLTEQLDHLPTRHSSSRSFAQRQGSGDLGGPDLPPRTTSAASGTSSPQRHALSPQNSVSHPSGRPDTMSTASGSSVSSDTLQNIPVIAPYPESDTMPTNHNVERDQSSPEPPKPPPKQNDALSALQRGGDLERRASRRFSAYQISKHLGGMMNGIPAIPPAQNSPIPNRGRDVRESLNAVRSRGSVLHSRTRSRNQRTGFDSSPARENEVRRISEESSQLDDPAAQGKPTAREDLDGEIVKTPEDKLGTPFAPLGEEAPSATLNGPIGEPFAPAGSFAAPGATTTSTSLKRYNRDSGRQGRDYTPPVSQYVPEGSPQLGKELTLFLQYKSKIKKFVLPDGGDLTLARLQLAFIEKFAWNTHNHGVDLPEIYIQDPVSGVRHELEDLNDVKERSVLVLNIEALDEVKRHIDDGIGGLRRIVEDIKSGVDDQRTALQRVSDRQQDTAKELASIAAAPPPAVVSPTRANSGTGNKDLAGQLKEVQGLRRDLAVVRQTYKSFVSDMQASMSTIRSKAATVKKAAADTTIPDMDENTGRAYVNNGKKTLSDDSERIVNKVDDLQDLVEDLRKDVVTRGVRPLPRQLESVSKDISTATADLKKLQEFLKREKPVWTKIWEKELQVVCDDRDLLTMQEELAADLEDDLEKASQTFALVEEATRQQNLQNPNGAPTPGVRSTSRTLALDQGADPHKAKDGVLGEVRALQPNHESRLEAIERAERNRQKELENRKGGEFQRELGKFVDEGKLKKSGGVEEVERVRQQREEQTRKEVLLWQQQRARQMAEKEAAAAAAQGEASEAAPETDDGATPQEGSPENEGFVDAKEENGRQAEDVVTTTPDRHDSGYDPFREVGNEKPRSTLASSTLSYYGEEYALIGRGMKLAARSPGIQDPELHRLVEAGGREGGEGFYRKKRDEFCQSVGPFPRLHACGGLHWNRSARTTSVRIESKRCLWIQDPGRSRVSWTLDAKVSAPDWSSCPLRPSLQDMNDPLFQCKYRVMESPMRQRDIS</sequence>
<keyword evidence="1 2" id="KW-0175">Coiled coil</keyword>
<dbReference type="InterPro" id="IPR056279">
    <property type="entry name" value="Aip3p_Bud6_N"/>
</dbReference>
<dbReference type="GO" id="GO:0005519">
    <property type="term" value="F:cytoskeletal regulatory protein binding"/>
    <property type="evidence" value="ECO:0007669"/>
    <property type="project" value="InterPro"/>
</dbReference>
<dbReference type="GO" id="GO:0030010">
    <property type="term" value="P:establishment of cell polarity"/>
    <property type="evidence" value="ECO:0007669"/>
    <property type="project" value="TreeGrafter"/>
</dbReference>
<dbReference type="Pfam" id="PF03915">
    <property type="entry name" value="AIP3"/>
    <property type="match status" value="1"/>
</dbReference>
<dbReference type="eggNOG" id="ENOG502QS95">
    <property type="taxonomic scope" value="Eukaryota"/>
</dbReference>
<dbReference type="VEuPathDB" id="FungiDB:MYCFIDRAFT_207425"/>
<feature type="region of interest" description="Disordered" evidence="3">
    <location>
        <begin position="100"/>
        <end position="151"/>
    </location>
</feature>
<organism evidence="5 6">
    <name type="scientific">Pseudocercospora fijiensis (strain CIRAD86)</name>
    <name type="common">Black leaf streak disease fungus</name>
    <name type="synonym">Mycosphaerella fijiensis</name>
    <dbReference type="NCBI Taxonomy" id="383855"/>
    <lineage>
        <taxon>Eukaryota</taxon>
        <taxon>Fungi</taxon>
        <taxon>Dikarya</taxon>
        <taxon>Ascomycota</taxon>
        <taxon>Pezizomycotina</taxon>
        <taxon>Dothideomycetes</taxon>
        <taxon>Dothideomycetidae</taxon>
        <taxon>Mycosphaerellales</taxon>
        <taxon>Mycosphaerellaceae</taxon>
        <taxon>Pseudocercospora</taxon>
    </lineage>
</organism>
<evidence type="ECO:0000256" key="1">
    <source>
        <dbReference type="ARBA" id="ARBA00023054"/>
    </source>
</evidence>
<dbReference type="PANTHER" id="PTHR22741">
    <property type="entry name" value="P140CAP/SNIP-RELATED"/>
    <property type="match status" value="1"/>
</dbReference>
<evidence type="ECO:0000259" key="4">
    <source>
        <dbReference type="SMART" id="SM00806"/>
    </source>
</evidence>
<dbReference type="EMBL" id="KB446557">
    <property type="protein sequence ID" value="EME84899.1"/>
    <property type="molecule type" value="Genomic_DNA"/>
</dbReference>
<feature type="compositionally biased region" description="Low complexity" evidence="3">
    <location>
        <begin position="577"/>
        <end position="595"/>
    </location>
</feature>
<keyword evidence="6" id="KW-1185">Reference proteome</keyword>
<dbReference type="KEGG" id="pfj:MYCFIDRAFT_207425"/>
<dbReference type="Gene3D" id="1.20.58.1540">
    <property type="entry name" value="Actin interacting protein 3, C-terminal domain"/>
    <property type="match status" value="1"/>
</dbReference>
<evidence type="ECO:0000313" key="5">
    <source>
        <dbReference type="EMBL" id="EME84899.1"/>
    </source>
</evidence>
<gene>
    <name evidence="5" type="ORF">MYCFIDRAFT_207425</name>
</gene>
<dbReference type="RefSeq" id="XP_007925444.1">
    <property type="nucleotide sequence ID" value="XM_007927253.1"/>
</dbReference>
<feature type="compositionally biased region" description="Low complexity" evidence="3">
    <location>
        <begin position="376"/>
        <end position="385"/>
    </location>
</feature>
<evidence type="ECO:0000313" key="6">
    <source>
        <dbReference type="Proteomes" id="UP000016932"/>
    </source>
</evidence>
<name>M3A164_PSEFD</name>
<dbReference type="SMART" id="SM00806">
    <property type="entry name" value="AIP3"/>
    <property type="match status" value="1"/>
</dbReference>
<feature type="compositionally biased region" description="Low complexity" evidence="3">
    <location>
        <begin position="132"/>
        <end position="149"/>
    </location>
</feature>
<feature type="compositionally biased region" description="Polar residues" evidence="3">
    <location>
        <begin position="343"/>
        <end position="367"/>
    </location>
</feature>
<feature type="region of interest" description="Disordered" evidence="3">
    <location>
        <begin position="486"/>
        <end position="621"/>
    </location>
</feature>
<feature type="domain" description="Actin interacting protein 3 C-terminal" evidence="4">
    <location>
        <begin position="632"/>
        <end position="1068"/>
    </location>
</feature>
<dbReference type="STRING" id="383855.M3A164"/>
<accession>M3A164</accession>
<dbReference type="Pfam" id="PF23153">
    <property type="entry name" value="Aip3p_Bud6_N"/>
    <property type="match status" value="1"/>
</dbReference>
<reference evidence="5 6" key="1">
    <citation type="journal article" date="2012" name="PLoS Pathog.">
        <title>Diverse lifestyles and strategies of plant pathogenesis encoded in the genomes of eighteen Dothideomycetes fungi.</title>
        <authorList>
            <person name="Ohm R.A."/>
            <person name="Feau N."/>
            <person name="Henrissat B."/>
            <person name="Schoch C.L."/>
            <person name="Horwitz B.A."/>
            <person name="Barry K.W."/>
            <person name="Condon B.J."/>
            <person name="Copeland A.C."/>
            <person name="Dhillon B."/>
            <person name="Glaser F."/>
            <person name="Hesse C.N."/>
            <person name="Kosti I."/>
            <person name="LaButti K."/>
            <person name="Lindquist E.A."/>
            <person name="Lucas S."/>
            <person name="Salamov A.A."/>
            <person name="Bradshaw R.E."/>
            <person name="Ciuffetti L."/>
            <person name="Hamelin R.C."/>
            <person name="Kema G.H.J."/>
            <person name="Lawrence C."/>
            <person name="Scott J.A."/>
            <person name="Spatafora J.W."/>
            <person name="Turgeon B.G."/>
            <person name="de Wit P.J.G.M."/>
            <person name="Zhong S."/>
            <person name="Goodwin S.B."/>
            <person name="Grigoriev I.V."/>
        </authorList>
    </citation>
    <scope>NUCLEOTIDE SEQUENCE [LARGE SCALE GENOMIC DNA]</scope>
    <source>
        <strain evidence="5 6">CIRAD86</strain>
    </source>
</reference>
<dbReference type="InterPro" id="IPR005613">
    <property type="entry name" value="AIP3_C"/>
</dbReference>
<feature type="region of interest" description="Disordered" evidence="3">
    <location>
        <begin position="1087"/>
        <end position="1164"/>
    </location>
</feature>
<dbReference type="OrthoDB" id="783096at2759"/>
<dbReference type="PANTHER" id="PTHR22741:SF10">
    <property type="entry name" value="COILED-COIL DOMAIN-CONTAINING PROTEIN CG32809"/>
    <property type="match status" value="1"/>
</dbReference>
<dbReference type="GO" id="GO:0051286">
    <property type="term" value="C:cell tip"/>
    <property type="evidence" value="ECO:0007669"/>
    <property type="project" value="TreeGrafter"/>
</dbReference>
<dbReference type="GeneID" id="19336589"/>
<feature type="compositionally biased region" description="Basic and acidic residues" evidence="3">
    <location>
        <begin position="511"/>
        <end position="522"/>
    </location>
</feature>
<dbReference type="Proteomes" id="UP000016932">
    <property type="component" value="Unassembled WGS sequence"/>
</dbReference>
<proteinExistence type="predicted"/>
<protein>
    <recommendedName>
        <fullName evidence="4">Actin interacting protein 3 C-terminal domain-containing protein</fullName>
    </recommendedName>
</protein>
<dbReference type="GO" id="GO:0005737">
    <property type="term" value="C:cytoplasm"/>
    <property type="evidence" value="ECO:0007669"/>
    <property type="project" value="TreeGrafter"/>
</dbReference>
<feature type="compositionally biased region" description="Low complexity" evidence="3">
    <location>
        <begin position="104"/>
        <end position="120"/>
    </location>
</feature>
<evidence type="ECO:0000256" key="2">
    <source>
        <dbReference type="SAM" id="Coils"/>
    </source>
</evidence>
<feature type="compositionally biased region" description="Low complexity" evidence="3">
    <location>
        <begin position="286"/>
        <end position="301"/>
    </location>
</feature>
<dbReference type="InterPro" id="IPR022782">
    <property type="entry name" value="AIP3-like_C"/>
</dbReference>
<feature type="compositionally biased region" description="Polar residues" evidence="3">
    <location>
        <begin position="302"/>
        <end position="311"/>
    </location>
</feature>
<feature type="compositionally biased region" description="Low complexity" evidence="3">
    <location>
        <begin position="1091"/>
        <end position="1103"/>
    </location>
</feature>
<feature type="compositionally biased region" description="Basic and acidic residues" evidence="3">
    <location>
        <begin position="1141"/>
        <end position="1160"/>
    </location>
</feature>
<dbReference type="InterPro" id="IPR051825">
    <property type="entry name" value="SRCIN1"/>
</dbReference>
<feature type="coiled-coil region" evidence="2">
    <location>
        <begin position="934"/>
        <end position="961"/>
    </location>
</feature>
<feature type="compositionally biased region" description="Basic and acidic residues" evidence="3">
    <location>
        <begin position="1123"/>
        <end position="1134"/>
    </location>
</feature>
<evidence type="ECO:0000256" key="3">
    <source>
        <dbReference type="SAM" id="MobiDB-lite"/>
    </source>
</evidence>
<dbReference type="HOGENOM" id="CLU_005287_2_0_1"/>
<feature type="compositionally biased region" description="Basic and acidic residues" evidence="3">
    <location>
        <begin position="599"/>
        <end position="608"/>
    </location>
</feature>
<feature type="region of interest" description="Disordered" evidence="3">
    <location>
        <begin position="271"/>
        <end position="429"/>
    </location>
</feature>
<feature type="compositionally biased region" description="Polar residues" evidence="3">
    <location>
        <begin position="319"/>
        <end position="331"/>
    </location>
</feature>
<feature type="compositionally biased region" description="Basic and acidic residues" evidence="3">
    <location>
        <begin position="537"/>
        <end position="554"/>
    </location>
</feature>